<dbReference type="Gene3D" id="3.40.50.1110">
    <property type="entry name" value="SGNH hydrolase"/>
    <property type="match status" value="1"/>
</dbReference>
<dbReference type="Gene3D" id="2.60.120.260">
    <property type="entry name" value="Galactose-binding domain-like"/>
    <property type="match status" value="1"/>
</dbReference>
<name>A0A1V6C777_UNCT6</name>
<dbReference type="SUPFAM" id="SSF52266">
    <property type="entry name" value="SGNH hydrolase"/>
    <property type="match status" value="1"/>
</dbReference>
<feature type="domain" description="SGNH hydrolase-type esterase" evidence="1">
    <location>
        <begin position="132"/>
        <end position="289"/>
    </location>
</feature>
<evidence type="ECO:0000313" key="2">
    <source>
        <dbReference type="EMBL" id="OQB72756.1"/>
    </source>
</evidence>
<dbReference type="InterPro" id="IPR013830">
    <property type="entry name" value="SGNH_hydro"/>
</dbReference>
<dbReference type="Pfam" id="PF13472">
    <property type="entry name" value="Lipase_GDSL_2"/>
    <property type="match status" value="1"/>
</dbReference>
<accession>A0A1V6C777</accession>
<gene>
    <name evidence="2" type="ORF">BWX89_01220</name>
</gene>
<dbReference type="PANTHER" id="PTHR30383">
    <property type="entry name" value="THIOESTERASE 1/PROTEASE 1/LYSOPHOSPHOLIPASE L1"/>
    <property type="match status" value="1"/>
</dbReference>
<dbReference type="CDD" id="cd00229">
    <property type="entry name" value="SGNH_hydrolase"/>
    <property type="match status" value="1"/>
</dbReference>
<dbReference type="InterPro" id="IPR051532">
    <property type="entry name" value="Ester_Hydrolysis_Enzymes"/>
</dbReference>
<sequence>MLDKTKSRFTESQLKRYIDCSQQSNFEIRARCLSGAFIGARSKSRIIEITLALLRRARNYMGLDLEIDGLITKSIRMELNPEINIIGLRLAEFSDEKLREIKIYLPVSVEIDILSLSIDGDPLPKPRRKILFLGDSITQGMECVSPVCIYPTVTAKILRADFINQGVGGYFFDPLILDQNLPFNPEIITVSYGVNDWNMNFSAQTIKKASSEYFEKLRRFYPDALIFAITPIWTNKETEQKSAGRIQDIRVIIEDVAISNGCTPINGLSLVPHDITYFADDFHPNEKGHLIYGANLARLLLEKSII</sequence>
<comment type="caution">
    <text evidence="2">The sequence shown here is derived from an EMBL/GenBank/DDBJ whole genome shotgun (WGS) entry which is preliminary data.</text>
</comment>
<dbReference type="AlphaFoldDB" id="A0A1V6C777"/>
<protein>
    <submittedName>
        <fullName evidence="2">GDSL-like Lipase/Acylhydrolase</fullName>
    </submittedName>
</protein>
<dbReference type="Proteomes" id="UP000485562">
    <property type="component" value="Unassembled WGS sequence"/>
</dbReference>
<dbReference type="InterPro" id="IPR036514">
    <property type="entry name" value="SGNH_hydro_sf"/>
</dbReference>
<reference evidence="2" key="1">
    <citation type="submission" date="2017-02" db="EMBL/GenBank/DDBJ databases">
        <title>Delving into the versatile metabolic prowess of the omnipresent phylum Bacteroidetes.</title>
        <authorList>
            <person name="Nobu M.K."/>
            <person name="Mei R."/>
            <person name="Narihiro T."/>
            <person name="Kuroda K."/>
            <person name="Liu W.-T."/>
        </authorList>
    </citation>
    <scope>NUCLEOTIDE SEQUENCE</scope>
    <source>
        <strain evidence="2">ADurb.Bin131</strain>
    </source>
</reference>
<evidence type="ECO:0000259" key="1">
    <source>
        <dbReference type="Pfam" id="PF13472"/>
    </source>
</evidence>
<organism evidence="2">
    <name type="scientific">candidate division TA06 bacterium ADurb.Bin131</name>
    <dbReference type="NCBI Taxonomy" id="1852827"/>
    <lineage>
        <taxon>Bacteria</taxon>
        <taxon>Bacteria division TA06</taxon>
    </lineage>
</organism>
<dbReference type="EMBL" id="MWDQ01000114">
    <property type="protein sequence ID" value="OQB72756.1"/>
    <property type="molecule type" value="Genomic_DNA"/>
</dbReference>
<proteinExistence type="predicted"/>